<evidence type="ECO:0000313" key="1">
    <source>
        <dbReference type="EMBL" id="TPN83880.1"/>
    </source>
</evidence>
<protein>
    <submittedName>
        <fullName evidence="1">Cell envelope biogenesis protein OmpA</fullName>
    </submittedName>
</protein>
<accession>A0A504JBE0</accession>
<dbReference type="EMBL" id="VFWZ01000006">
    <property type="protein sequence ID" value="TPN83880.1"/>
    <property type="molecule type" value="Genomic_DNA"/>
</dbReference>
<sequence>MEDKDKLKILKDLLLDEEKEFTGSIAEKVEELSKIVYKKEELSHKVDPIIDDKLDEFIEEIPKTLGPTITQTLKEEIKNSQDAVVEALFPIIGKMIKKYIAHEMRLLSENISRKTKSAFSFKNWFRRTKARAQGVTDGELAISDYAKPRLIQIFVIEKNSGILISDYSPLSDGTIDKEMIAGMLTAIKSFVEDAFRGGDQNLELIEYELHTIHIQNFYSYYVAAVISGAYTMMFKEVLEDQIIDFAKNHISNKELQNSTLFTKKLKKYFTDEIV</sequence>
<keyword evidence="2" id="KW-1185">Reference proteome</keyword>
<name>A0A504JBE0_9FLAO</name>
<gene>
    <name evidence="1" type="ORF">FHK87_18100</name>
</gene>
<proteinExistence type="predicted"/>
<organism evidence="1 2">
    <name type="scientific">Aquimarina algicola</name>
    <dbReference type="NCBI Taxonomy" id="2589995"/>
    <lineage>
        <taxon>Bacteria</taxon>
        <taxon>Pseudomonadati</taxon>
        <taxon>Bacteroidota</taxon>
        <taxon>Flavobacteriia</taxon>
        <taxon>Flavobacteriales</taxon>
        <taxon>Flavobacteriaceae</taxon>
        <taxon>Aquimarina</taxon>
    </lineage>
</organism>
<dbReference type="AlphaFoldDB" id="A0A504JBE0"/>
<dbReference type="OrthoDB" id="5347798at2"/>
<evidence type="ECO:0000313" key="2">
    <source>
        <dbReference type="Proteomes" id="UP000315540"/>
    </source>
</evidence>
<comment type="caution">
    <text evidence="1">The sequence shown here is derived from an EMBL/GenBank/DDBJ whole genome shotgun (WGS) entry which is preliminary data.</text>
</comment>
<reference evidence="1 2" key="1">
    <citation type="submission" date="2019-06" db="EMBL/GenBank/DDBJ databases">
        <authorList>
            <person name="Meng X."/>
        </authorList>
    </citation>
    <scope>NUCLEOTIDE SEQUENCE [LARGE SCALE GENOMIC DNA]</scope>
    <source>
        <strain evidence="1 2">M625</strain>
    </source>
</reference>
<dbReference type="RefSeq" id="WP_140595186.1">
    <property type="nucleotide sequence ID" value="NZ_VFWZ01000006.1"/>
</dbReference>
<dbReference type="Proteomes" id="UP000315540">
    <property type="component" value="Unassembled WGS sequence"/>
</dbReference>